<dbReference type="PANTHER" id="PTHR10358">
    <property type="entry name" value="ENDOSULFINE"/>
    <property type="match status" value="1"/>
</dbReference>
<dbReference type="InterPro" id="IPR006760">
    <property type="entry name" value="Endosulphine"/>
</dbReference>
<comment type="function">
    <text evidence="2">Plays an essential role in initiation of the G0 program by preventing the degradation of specific nutrient-regulated mRNAs via the 5'-3' mRNA decay pathway.</text>
</comment>
<feature type="region of interest" description="Disordered" evidence="3">
    <location>
        <begin position="73"/>
        <end position="111"/>
    </location>
</feature>
<proteinExistence type="inferred from homology"/>
<dbReference type="EMBL" id="JAEUBF010000681">
    <property type="protein sequence ID" value="KAH3676032.1"/>
    <property type="molecule type" value="Genomic_DNA"/>
</dbReference>
<name>A0A9P8PR18_9ASCO</name>
<reference evidence="4" key="1">
    <citation type="journal article" date="2021" name="Open Biol.">
        <title>Shared evolutionary footprints suggest mitochondrial oxidative damage underlies multiple complex I losses in fungi.</title>
        <authorList>
            <person name="Schikora-Tamarit M.A."/>
            <person name="Marcet-Houben M."/>
            <person name="Nosek J."/>
            <person name="Gabaldon T."/>
        </authorList>
    </citation>
    <scope>NUCLEOTIDE SEQUENCE</scope>
    <source>
        <strain evidence="4">CBS6341</strain>
    </source>
</reference>
<comment type="similarity">
    <text evidence="1 2">Belongs to the endosulfine family.</text>
</comment>
<feature type="compositionally biased region" description="Polar residues" evidence="3">
    <location>
        <begin position="76"/>
        <end position="111"/>
    </location>
</feature>
<dbReference type="GO" id="GO:0005737">
    <property type="term" value="C:cytoplasm"/>
    <property type="evidence" value="ECO:0007669"/>
    <property type="project" value="TreeGrafter"/>
</dbReference>
<dbReference type="PANTHER" id="PTHR10358:SF6">
    <property type="entry name" value="ENDOSULFINE, ISOFORM A"/>
    <property type="match status" value="1"/>
</dbReference>
<evidence type="ECO:0000256" key="2">
    <source>
        <dbReference type="RuleBase" id="RU363120"/>
    </source>
</evidence>
<evidence type="ECO:0000256" key="1">
    <source>
        <dbReference type="ARBA" id="ARBA00010520"/>
    </source>
</evidence>
<evidence type="ECO:0000256" key="3">
    <source>
        <dbReference type="SAM" id="MobiDB-lite"/>
    </source>
</evidence>
<evidence type="ECO:0000313" key="5">
    <source>
        <dbReference type="Proteomes" id="UP000769528"/>
    </source>
</evidence>
<keyword evidence="5" id="KW-1185">Reference proteome</keyword>
<comment type="caution">
    <text evidence="4">The sequence shown here is derived from an EMBL/GenBank/DDBJ whole genome shotgun (WGS) entry which is preliminary data.</text>
</comment>
<protein>
    <recommendedName>
        <fullName evidence="2">mRNA stability protein</fullName>
    </recommendedName>
</protein>
<dbReference type="Proteomes" id="UP000769528">
    <property type="component" value="Unassembled WGS sequence"/>
</dbReference>
<evidence type="ECO:0000313" key="4">
    <source>
        <dbReference type="EMBL" id="KAH3676032.1"/>
    </source>
</evidence>
<gene>
    <name evidence="4" type="ORF">WICMUC_002328</name>
</gene>
<dbReference type="GO" id="GO:0004864">
    <property type="term" value="F:protein phosphatase inhibitor activity"/>
    <property type="evidence" value="ECO:0007669"/>
    <property type="project" value="TreeGrafter"/>
</dbReference>
<organism evidence="4 5">
    <name type="scientific">Wickerhamomyces mucosus</name>
    <dbReference type="NCBI Taxonomy" id="1378264"/>
    <lineage>
        <taxon>Eukaryota</taxon>
        <taxon>Fungi</taxon>
        <taxon>Dikarya</taxon>
        <taxon>Ascomycota</taxon>
        <taxon>Saccharomycotina</taxon>
        <taxon>Saccharomycetes</taxon>
        <taxon>Phaffomycetales</taxon>
        <taxon>Wickerhamomycetaceae</taxon>
        <taxon>Wickerhamomyces</taxon>
    </lineage>
</organism>
<sequence length="111" mass="12604">MSSKQQVDESKLSPQELRLFKLYGKLPSKNEVLSHKLQERKYFDSGDYAMNQAGFKDQLQADVSNKHLNPEHVSRINRNSISGASATGNISNLRRSSLENEITQNNNEKPK</sequence>
<accession>A0A9P8PR18</accession>
<dbReference type="Pfam" id="PF04667">
    <property type="entry name" value="Endosulfine"/>
    <property type="match status" value="1"/>
</dbReference>
<reference evidence="4" key="2">
    <citation type="submission" date="2021-01" db="EMBL/GenBank/DDBJ databases">
        <authorList>
            <person name="Schikora-Tamarit M.A."/>
        </authorList>
    </citation>
    <scope>NUCLEOTIDE SEQUENCE</scope>
    <source>
        <strain evidence="4">CBS6341</strain>
    </source>
</reference>
<dbReference type="AlphaFoldDB" id="A0A9P8PR18"/>
<dbReference type="OrthoDB" id="5949865at2759"/>